<feature type="transmembrane region" description="Helical" evidence="1">
    <location>
        <begin position="213"/>
        <end position="231"/>
    </location>
</feature>
<organism evidence="2 3">
    <name type="scientific">Pokkaliibacter plantistimulans</name>
    <dbReference type="NCBI Taxonomy" id="1635171"/>
    <lineage>
        <taxon>Bacteria</taxon>
        <taxon>Pseudomonadati</taxon>
        <taxon>Pseudomonadota</taxon>
        <taxon>Gammaproteobacteria</taxon>
        <taxon>Oceanospirillales</taxon>
        <taxon>Balneatrichaceae</taxon>
        <taxon>Pokkaliibacter</taxon>
    </lineage>
</organism>
<dbReference type="InterPro" id="IPR002994">
    <property type="entry name" value="Surf1/Shy1"/>
</dbReference>
<comment type="similarity">
    <text evidence="1">Belongs to the SURF1 family.</text>
</comment>
<comment type="caution">
    <text evidence="2">The sequence shown here is derived from an EMBL/GenBank/DDBJ whole genome shotgun (WGS) entry which is preliminary data.</text>
</comment>
<protein>
    <recommendedName>
        <fullName evidence="1">SURF1-like protein</fullName>
    </recommendedName>
</protein>
<dbReference type="PROSITE" id="PS50895">
    <property type="entry name" value="SURF1"/>
    <property type="match status" value="1"/>
</dbReference>
<evidence type="ECO:0000313" key="2">
    <source>
        <dbReference type="EMBL" id="PXF28791.1"/>
    </source>
</evidence>
<accession>A0ABX5LU32</accession>
<gene>
    <name evidence="2" type="ORF">WH50_24200</name>
</gene>
<sequence>MSIAGDRRLNLWLLGLLLLGAAGVALGRWQWHRAEQKLLWEHTLTLPIMSFETLKTDWQGADQWLGRQVRVEGELMPHIVAFIDNQLLKGRPGLDVLGVMRLSDGRYVLVNRGWLAWSERNTLPSVVVPAGRVAISARVYPFSRPGLELGDYPDVSRGLHVRLPWVDGDKLGAALGVSLLPVELRVEDNQPGMFQAHWKISAMSSATHRAYAWQWWGLTTMTWSYALWLFLRRTKQTRRQHEAEVNSSSSY</sequence>
<evidence type="ECO:0000313" key="3">
    <source>
        <dbReference type="Proteomes" id="UP000248090"/>
    </source>
</evidence>
<dbReference type="EMBL" id="LAPT01000145">
    <property type="protein sequence ID" value="PXF28791.1"/>
    <property type="molecule type" value="Genomic_DNA"/>
</dbReference>
<keyword evidence="1" id="KW-0812">Transmembrane</keyword>
<proteinExistence type="inferred from homology"/>
<keyword evidence="1" id="KW-1133">Transmembrane helix</keyword>
<dbReference type="CDD" id="cd06662">
    <property type="entry name" value="SURF1"/>
    <property type="match status" value="1"/>
</dbReference>
<dbReference type="Proteomes" id="UP000248090">
    <property type="component" value="Unassembled WGS sequence"/>
</dbReference>
<keyword evidence="1" id="KW-0472">Membrane</keyword>
<comment type="caution">
    <text evidence="1">Lacks conserved residue(s) required for the propagation of feature annotation.</text>
</comment>
<dbReference type="RefSeq" id="WP_110189937.1">
    <property type="nucleotide sequence ID" value="NZ_CP177354.1"/>
</dbReference>
<comment type="subcellular location">
    <subcellularLocation>
        <location evidence="1">Cell membrane</location>
        <topology evidence="1">Multi-pass membrane protein</topology>
    </subcellularLocation>
</comment>
<dbReference type="Pfam" id="PF02104">
    <property type="entry name" value="SURF1"/>
    <property type="match status" value="1"/>
</dbReference>
<keyword evidence="3" id="KW-1185">Reference proteome</keyword>
<reference evidence="2 3" key="1">
    <citation type="submission" date="2015-03" db="EMBL/GenBank/DDBJ databases">
        <authorList>
            <person name="Krishnan R."/>
            <person name="Midha S."/>
            <person name="Patil P.B."/>
            <person name="Rameshkumar N."/>
        </authorList>
    </citation>
    <scope>NUCLEOTIDE SEQUENCE [LARGE SCALE GENOMIC DNA]</scope>
    <source>
        <strain evidence="2 3">L1E11</strain>
    </source>
</reference>
<keyword evidence="1" id="KW-1003">Cell membrane</keyword>
<evidence type="ECO:0000256" key="1">
    <source>
        <dbReference type="RuleBase" id="RU363076"/>
    </source>
</evidence>
<name>A0ABX5LU32_9GAMM</name>